<gene>
    <name evidence="1" type="ORF">H8K52_05635</name>
</gene>
<comment type="caution">
    <text evidence="1">The sequence shown here is derived from an EMBL/GenBank/DDBJ whole genome shotgun (WGS) entry which is preliminary data.</text>
</comment>
<accession>A0ABR6X2H2</accession>
<evidence type="ECO:0000313" key="1">
    <source>
        <dbReference type="EMBL" id="MBC3806828.1"/>
    </source>
</evidence>
<name>A0ABR6X2H2_9BURK</name>
<organism evidence="1 2">
    <name type="scientific">Undibacterium seohonense</name>
    <dbReference type="NCBI Taxonomy" id="1344950"/>
    <lineage>
        <taxon>Bacteria</taxon>
        <taxon>Pseudomonadati</taxon>
        <taxon>Pseudomonadota</taxon>
        <taxon>Betaproteobacteria</taxon>
        <taxon>Burkholderiales</taxon>
        <taxon>Oxalobacteraceae</taxon>
        <taxon>Undibacterium</taxon>
    </lineage>
</organism>
<dbReference type="RefSeq" id="WP_186921914.1">
    <property type="nucleotide sequence ID" value="NZ_JACOFW010000004.1"/>
</dbReference>
<dbReference type="EMBL" id="JACOFW010000004">
    <property type="protein sequence ID" value="MBC3806828.1"/>
    <property type="molecule type" value="Genomic_DNA"/>
</dbReference>
<protein>
    <submittedName>
        <fullName evidence="1">Uncharacterized protein</fullName>
    </submittedName>
</protein>
<evidence type="ECO:0000313" key="2">
    <source>
        <dbReference type="Proteomes" id="UP000648257"/>
    </source>
</evidence>
<reference evidence="1 2" key="1">
    <citation type="submission" date="2020-08" db="EMBL/GenBank/DDBJ databases">
        <title>Novel species isolated from subtropical streams in China.</title>
        <authorList>
            <person name="Lu H."/>
        </authorList>
    </citation>
    <scope>NUCLEOTIDE SEQUENCE [LARGE SCALE GENOMIC DNA]</scope>
    <source>
        <strain evidence="1 2">KACC 16656</strain>
    </source>
</reference>
<proteinExistence type="predicted"/>
<sequence length="50" mass="5660">MLKFVCDEMESTTTQFLNPHRSWRVTLEMYVDPVGGVAVVPLVCRQSACN</sequence>
<keyword evidence="2" id="KW-1185">Reference proteome</keyword>
<dbReference type="Proteomes" id="UP000648257">
    <property type="component" value="Unassembled WGS sequence"/>
</dbReference>